<dbReference type="InterPro" id="IPR020904">
    <property type="entry name" value="Sc_DH/Rdtase_CS"/>
</dbReference>
<dbReference type="InterPro" id="IPR036291">
    <property type="entry name" value="NAD(P)-bd_dom_sf"/>
</dbReference>
<gene>
    <name evidence="4" type="ORF">PLANPX_4367</name>
</gene>
<dbReference type="FunFam" id="3.40.50.720:FF:000084">
    <property type="entry name" value="Short-chain dehydrogenase reductase"/>
    <property type="match status" value="1"/>
</dbReference>
<dbReference type="PANTHER" id="PTHR44196">
    <property type="entry name" value="DEHYDROGENASE/REDUCTASE SDR FAMILY MEMBER 7B"/>
    <property type="match status" value="1"/>
</dbReference>
<evidence type="ECO:0000256" key="2">
    <source>
        <dbReference type="ARBA" id="ARBA00023002"/>
    </source>
</evidence>
<dbReference type="CDD" id="cd05233">
    <property type="entry name" value="SDR_c"/>
    <property type="match status" value="1"/>
</dbReference>
<dbReference type="InterPro" id="IPR002347">
    <property type="entry name" value="SDR_fam"/>
</dbReference>
<dbReference type="Gene3D" id="3.40.50.720">
    <property type="entry name" value="NAD(P)-binding Rossmann-like Domain"/>
    <property type="match status" value="1"/>
</dbReference>
<name>A0A5K7XEE5_9BACT</name>
<dbReference type="PRINTS" id="PR00080">
    <property type="entry name" value="SDRFAMILY"/>
</dbReference>
<protein>
    <recommendedName>
        <fullName evidence="6">Oxidoreductase</fullName>
    </recommendedName>
</protein>
<reference evidence="5" key="1">
    <citation type="submission" date="2019-10" db="EMBL/GenBank/DDBJ databases">
        <title>Lacipirellula parvula gen. nov., sp. nov., representing a lineage of planctomycetes widespread in freshwater anoxic habitats, and description of the family Lacipirellulaceae.</title>
        <authorList>
            <person name="Dedysh S.N."/>
            <person name="Kulichevskaya I.S."/>
            <person name="Beletsky A.V."/>
            <person name="Rakitin A.L."/>
            <person name="Mardanov A.V."/>
            <person name="Ivanova A.A."/>
            <person name="Saltykova V.X."/>
            <person name="Rijpstra W.I.C."/>
            <person name="Sinninghe Damste J.S."/>
            <person name="Ravin N.V."/>
        </authorList>
    </citation>
    <scope>NUCLEOTIDE SEQUENCE [LARGE SCALE GENOMIC DNA]</scope>
    <source>
        <strain evidence="5">PX69</strain>
    </source>
</reference>
<evidence type="ECO:0000256" key="3">
    <source>
        <dbReference type="RuleBase" id="RU000363"/>
    </source>
</evidence>
<dbReference type="PRINTS" id="PR00081">
    <property type="entry name" value="GDHRDH"/>
</dbReference>
<dbReference type="Pfam" id="PF00106">
    <property type="entry name" value="adh_short"/>
    <property type="match status" value="1"/>
</dbReference>
<dbReference type="KEGG" id="lpav:PLANPX_4367"/>
<evidence type="ECO:0008006" key="6">
    <source>
        <dbReference type="Google" id="ProtNLM"/>
    </source>
</evidence>
<proteinExistence type="inferred from homology"/>
<dbReference type="GO" id="GO:0016020">
    <property type="term" value="C:membrane"/>
    <property type="evidence" value="ECO:0007669"/>
    <property type="project" value="TreeGrafter"/>
</dbReference>
<comment type="similarity">
    <text evidence="1 3">Belongs to the short-chain dehydrogenases/reductases (SDR) family.</text>
</comment>
<dbReference type="RefSeq" id="WP_152100268.1">
    <property type="nucleotide sequence ID" value="NZ_AP021861.1"/>
</dbReference>
<evidence type="ECO:0000313" key="4">
    <source>
        <dbReference type="EMBL" id="BBO34755.1"/>
    </source>
</evidence>
<keyword evidence="5" id="KW-1185">Reference proteome</keyword>
<evidence type="ECO:0000313" key="5">
    <source>
        <dbReference type="Proteomes" id="UP000326837"/>
    </source>
</evidence>
<evidence type="ECO:0000256" key="1">
    <source>
        <dbReference type="ARBA" id="ARBA00006484"/>
    </source>
</evidence>
<organism evidence="4 5">
    <name type="scientific">Lacipirellula parvula</name>
    <dbReference type="NCBI Taxonomy" id="2650471"/>
    <lineage>
        <taxon>Bacteria</taxon>
        <taxon>Pseudomonadati</taxon>
        <taxon>Planctomycetota</taxon>
        <taxon>Planctomycetia</taxon>
        <taxon>Pirellulales</taxon>
        <taxon>Lacipirellulaceae</taxon>
        <taxon>Lacipirellula</taxon>
    </lineage>
</organism>
<dbReference type="PANTHER" id="PTHR44196:SF1">
    <property type="entry name" value="DEHYDROGENASE_REDUCTASE SDR FAMILY MEMBER 7B"/>
    <property type="match status" value="1"/>
</dbReference>
<dbReference type="SUPFAM" id="SSF51735">
    <property type="entry name" value="NAD(P)-binding Rossmann-fold domains"/>
    <property type="match status" value="1"/>
</dbReference>
<keyword evidence="2" id="KW-0560">Oxidoreductase</keyword>
<dbReference type="PROSITE" id="PS00061">
    <property type="entry name" value="ADH_SHORT"/>
    <property type="match status" value="1"/>
</dbReference>
<dbReference type="AlphaFoldDB" id="A0A5K7XEE5"/>
<accession>A0A5K7XEE5</accession>
<dbReference type="Proteomes" id="UP000326837">
    <property type="component" value="Chromosome"/>
</dbReference>
<dbReference type="EMBL" id="AP021861">
    <property type="protein sequence ID" value="BBO34755.1"/>
    <property type="molecule type" value="Genomic_DNA"/>
</dbReference>
<sequence>MRQIRGKSALVTGAASGIGRAIALRLAEEGANLYLLDVNAVALASVVAEVKQRRVEVIGRHCDVGQPAQVSAAIAHLLDQWGGVDLLVNNAGITYYGRTTKMSAEHWDQLLAINLHAPVQFIRELLPTLLSRQESHILNVASICGLVGLSRVAAYSTSKFAIVGLSESLRAEFGRQGVGVTALCPGLVDTNLFAAAPRGEDLRENKRPPAWLLATPEAIANRAVRAIYRNQAVVVMQPYARLTYWVKRFAPGLLDLGNRFRRRKRAVDAPRVATPDERRRAA</sequence>
<dbReference type="GO" id="GO:0016491">
    <property type="term" value="F:oxidoreductase activity"/>
    <property type="evidence" value="ECO:0007669"/>
    <property type="project" value="UniProtKB-KW"/>
</dbReference>